<dbReference type="CDD" id="cd01310">
    <property type="entry name" value="TatD_DNAse"/>
    <property type="match status" value="1"/>
</dbReference>
<dbReference type="GO" id="GO:0046872">
    <property type="term" value="F:metal ion binding"/>
    <property type="evidence" value="ECO:0007669"/>
    <property type="project" value="UniProtKB-KW"/>
</dbReference>
<dbReference type="GO" id="GO:0004536">
    <property type="term" value="F:DNA nuclease activity"/>
    <property type="evidence" value="ECO:0007669"/>
    <property type="project" value="InterPro"/>
</dbReference>
<dbReference type="EMBL" id="CAESAJ010000140">
    <property type="protein sequence ID" value="CAB4342531.1"/>
    <property type="molecule type" value="Genomic_DNA"/>
</dbReference>
<dbReference type="Gene3D" id="3.20.20.140">
    <property type="entry name" value="Metal-dependent hydrolases"/>
    <property type="match status" value="1"/>
</dbReference>
<name>A0A6J5ZIU2_9ZZZZ</name>
<keyword evidence="1" id="KW-0479">Metal-binding</keyword>
<proteinExistence type="predicted"/>
<dbReference type="PANTHER" id="PTHR46124">
    <property type="entry name" value="D-AMINOACYL-TRNA DEACYLASE"/>
    <property type="match status" value="1"/>
</dbReference>
<dbReference type="InterPro" id="IPR032466">
    <property type="entry name" value="Metal_Hydrolase"/>
</dbReference>
<keyword evidence="2" id="KW-0378">Hydrolase</keyword>
<evidence type="ECO:0000256" key="2">
    <source>
        <dbReference type="ARBA" id="ARBA00022801"/>
    </source>
</evidence>
<dbReference type="NCBIfam" id="TIGR00010">
    <property type="entry name" value="YchF/TatD family DNA exonuclease"/>
    <property type="match status" value="1"/>
</dbReference>
<dbReference type="GO" id="GO:0005829">
    <property type="term" value="C:cytosol"/>
    <property type="evidence" value="ECO:0007669"/>
    <property type="project" value="TreeGrafter"/>
</dbReference>
<accession>A0A6J5ZIU2</accession>
<dbReference type="SUPFAM" id="SSF51556">
    <property type="entry name" value="Metallo-dependent hydrolases"/>
    <property type="match status" value="1"/>
</dbReference>
<dbReference type="FunFam" id="3.20.20.140:FF:000005">
    <property type="entry name" value="TatD family hydrolase"/>
    <property type="match status" value="1"/>
</dbReference>
<dbReference type="GO" id="GO:0016788">
    <property type="term" value="F:hydrolase activity, acting on ester bonds"/>
    <property type="evidence" value="ECO:0007669"/>
    <property type="project" value="InterPro"/>
</dbReference>
<dbReference type="PROSITE" id="PS01091">
    <property type="entry name" value="TATD_3"/>
    <property type="match status" value="1"/>
</dbReference>
<organism evidence="3">
    <name type="scientific">freshwater metagenome</name>
    <dbReference type="NCBI Taxonomy" id="449393"/>
    <lineage>
        <taxon>unclassified sequences</taxon>
        <taxon>metagenomes</taxon>
        <taxon>ecological metagenomes</taxon>
    </lineage>
</organism>
<dbReference type="PROSITE" id="PS01090">
    <property type="entry name" value="TATD_2"/>
    <property type="match status" value="1"/>
</dbReference>
<gene>
    <name evidence="3" type="ORF">UFOPK3770_01090</name>
</gene>
<protein>
    <submittedName>
        <fullName evidence="3">Unannotated protein</fullName>
    </submittedName>
</protein>
<dbReference type="InterPro" id="IPR015991">
    <property type="entry name" value="TatD/YcfH-like"/>
</dbReference>
<evidence type="ECO:0000313" key="3">
    <source>
        <dbReference type="EMBL" id="CAB4342531.1"/>
    </source>
</evidence>
<dbReference type="PIRSF" id="PIRSF005902">
    <property type="entry name" value="DNase_TatD"/>
    <property type="match status" value="1"/>
</dbReference>
<sequence>MDIAFDSADQSHLVTPEQAIAQAAAAGVSHIIQVGCDVESSHWAAQAALDYTNVWATVALHPNEAARVEDLHGSLAVIRELAALPQVRGIGETGLDYFRTTPDKQHLQHESFRAHIDMCNEFGKPLIIHDRDAHEDVIATLLNYGAPEVVVFHCFSGDAEMAKVCADNGWYTSISGVVTFNNAQSLRDAVVVMPSELLLVETDSPFLTPAPNRGMPNSSALMPYTVRTMAQVRSVSEIELCQQLFLNASKVFGPF</sequence>
<dbReference type="Pfam" id="PF01026">
    <property type="entry name" value="TatD_DNase"/>
    <property type="match status" value="1"/>
</dbReference>
<dbReference type="InterPro" id="IPR018228">
    <property type="entry name" value="DNase_TatD-rel_CS"/>
</dbReference>
<evidence type="ECO:0000256" key="1">
    <source>
        <dbReference type="ARBA" id="ARBA00022723"/>
    </source>
</evidence>
<dbReference type="PANTHER" id="PTHR46124:SF2">
    <property type="entry name" value="D-AMINOACYL-TRNA DEACYLASE"/>
    <property type="match status" value="1"/>
</dbReference>
<reference evidence="3" key="1">
    <citation type="submission" date="2020-05" db="EMBL/GenBank/DDBJ databases">
        <authorList>
            <person name="Chiriac C."/>
            <person name="Salcher M."/>
            <person name="Ghai R."/>
            <person name="Kavagutti S V."/>
        </authorList>
    </citation>
    <scope>NUCLEOTIDE SEQUENCE</scope>
</reference>
<dbReference type="InterPro" id="IPR001130">
    <property type="entry name" value="TatD-like"/>
</dbReference>
<dbReference type="AlphaFoldDB" id="A0A6J5ZIU2"/>